<keyword evidence="6 8" id="KW-0012">Acyltransferase</keyword>
<keyword evidence="5" id="KW-0443">Lipid metabolism</keyword>
<dbReference type="GO" id="GO:0103118">
    <property type="term" value="F:UDP-3-O-[(3R)-3-hydroxyacyl]-glucosamine N-acyltransferase activity"/>
    <property type="evidence" value="ECO:0007669"/>
    <property type="project" value="UniProtKB-EC"/>
</dbReference>
<dbReference type="InterPro" id="IPR001451">
    <property type="entry name" value="Hexapep"/>
</dbReference>
<dbReference type="GO" id="GO:0009245">
    <property type="term" value="P:lipid A biosynthetic process"/>
    <property type="evidence" value="ECO:0007669"/>
    <property type="project" value="UniProtKB-KW"/>
</dbReference>
<keyword evidence="3 8" id="KW-0808">Transferase</keyword>
<dbReference type="InterPro" id="IPR007691">
    <property type="entry name" value="LpxD"/>
</dbReference>
<evidence type="ECO:0000259" key="7">
    <source>
        <dbReference type="Pfam" id="PF04613"/>
    </source>
</evidence>
<dbReference type="SUPFAM" id="SSF51161">
    <property type="entry name" value="Trimeric LpxA-like enzymes"/>
    <property type="match status" value="1"/>
</dbReference>
<dbReference type="RefSeq" id="WP_150414976.1">
    <property type="nucleotide sequence ID" value="NZ_VYQF01000002.1"/>
</dbReference>
<keyword evidence="1" id="KW-0444">Lipid biosynthesis</keyword>
<feature type="domain" description="UDP-3-O-[3-hydroxymyristoyl] glucosamine N-acyltransferase non-repeat region" evidence="7">
    <location>
        <begin position="29"/>
        <end position="91"/>
    </location>
</feature>
<dbReference type="PANTHER" id="PTHR43378">
    <property type="entry name" value="UDP-3-O-ACYLGLUCOSAMINE N-ACYLTRANSFERASE"/>
    <property type="match status" value="1"/>
</dbReference>
<reference evidence="8 9" key="1">
    <citation type="submission" date="2019-09" db="EMBL/GenBank/DDBJ databases">
        <title>Draft genome sequence of Ginsengibacter sp. BR5-29.</title>
        <authorList>
            <person name="Im W.-T."/>
        </authorList>
    </citation>
    <scope>NUCLEOTIDE SEQUENCE [LARGE SCALE GENOMIC DNA]</scope>
    <source>
        <strain evidence="8 9">BR5-29</strain>
    </source>
</reference>
<evidence type="ECO:0000256" key="2">
    <source>
        <dbReference type="ARBA" id="ARBA00022556"/>
    </source>
</evidence>
<dbReference type="InterPro" id="IPR018357">
    <property type="entry name" value="Hexapep_transf_CS"/>
</dbReference>
<accession>A0A5J5IHA1</accession>
<keyword evidence="9" id="KW-1185">Reference proteome</keyword>
<proteinExistence type="predicted"/>
<dbReference type="Pfam" id="PF04613">
    <property type="entry name" value="LpxD"/>
    <property type="match status" value="1"/>
</dbReference>
<dbReference type="GO" id="GO:0016020">
    <property type="term" value="C:membrane"/>
    <property type="evidence" value="ECO:0007669"/>
    <property type="project" value="GOC"/>
</dbReference>
<evidence type="ECO:0000256" key="5">
    <source>
        <dbReference type="ARBA" id="ARBA00023098"/>
    </source>
</evidence>
<dbReference type="AlphaFoldDB" id="A0A5J5IHA1"/>
<protein>
    <submittedName>
        <fullName evidence="8">UDP-3-O-(3-hydroxymyristoyl)glucosamine N-acyltransferase</fullName>
        <ecNumber evidence="8">2.3.1.191</ecNumber>
    </submittedName>
</protein>
<dbReference type="InterPro" id="IPR011004">
    <property type="entry name" value="Trimer_LpxA-like_sf"/>
</dbReference>
<dbReference type="GO" id="GO:0016410">
    <property type="term" value="F:N-acyltransferase activity"/>
    <property type="evidence" value="ECO:0007669"/>
    <property type="project" value="InterPro"/>
</dbReference>
<dbReference type="PROSITE" id="PS00101">
    <property type="entry name" value="HEXAPEP_TRANSFERASES"/>
    <property type="match status" value="1"/>
</dbReference>
<evidence type="ECO:0000256" key="4">
    <source>
        <dbReference type="ARBA" id="ARBA00022737"/>
    </source>
</evidence>
<dbReference type="Gene3D" id="2.160.10.10">
    <property type="entry name" value="Hexapeptide repeat proteins"/>
    <property type="match status" value="1"/>
</dbReference>
<dbReference type="EC" id="2.3.1.191" evidence="8"/>
<evidence type="ECO:0000256" key="3">
    <source>
        <dbReference type="ARBA" id="ARBA00022679"/>
    </source>
</evidence>
<evidence type="ECO:0000313" key="8">
    <source>
        <dbReference type="EMBL" id="KAA9039565.1"/>
    </source>
</evidence>
<keyword evidence="4" id="KW-0677">Repeat</keyword>
<organism evidence="8 9">
    <name type="scientific">Ginsengibacter hankyongi</name>
    <dbReference type="NCBI Taxonomy" id="2607284"/>
    <lineage>
        <taxon>Bacteria</taxon>
        <taxon>Pseudomonadati</taxon>
        <taxon>Bacteroidota</taxon>
        <taxon>Chitinophagia</taxon>
        <taxon>Chitinophagales</taxon>
        <taxon>Chitinophagaceae</taxon>
        <taxon>Ginsengibacter</taxon>
    </lineage>
</organism>
<dbReference type="Proteomes" id="UP000326903">
    <property type="component" value="Unassembled WGS sequence"/>
</dbReference>
<dbReference type="InterPro" id="IPR020573">
    <property type="entry name" value="UDP_GlcNAc_AcTrfase_non-rep"/>
</dbReference>
<dbReference type="Pfam" id="PF00132">
    <property type="entry name" value="Hexapep"/>
    <property type="match status" value="2"/>
</dbReference>
<name>A0A5J5IHA1_9BACT</name>
<dbReference type="NCBIfam" id="NF002060">
    <property type="entry name" value="PRK00892.1"/>
    <property type="match status" value="1"/>
</dbReference>
<evidence type="ECO:0000256" key="6">
    <source>
        <dbReference type="ARBA" id="ARBA00023315"/>
    </source>
</evidence>
<dbReference type="Gene3D" id="3.40.1390.10">
    <property type="entry name" value="MurE/MurF, N-terminal domain"/>
    <property type="match status" value="1"/>
</dbReference>
<keyword evidence="2" id="KW-0441">Lipid A biosynthesis</keyword>
<evidence type="ECO:0000313" key="9">
    <source>
        <dbReference type="Proteomes" id="UP000326903"/>
    </source>
</evidence>
<dbReference type="Pfam" id="PF14602">
    <property type="entry name" value="Hexapep_2"/>
    <property type="match status" value="1"/>
</dbReference>
<sequence length="315" mass="34428">MQFPSPVSAKWIANFINAEIAGNENSFATGINEIHEVSDGDIVFVDHPKYYDACLNSAATFIIINKKTEAPTGKTLFITDEPFESYSKIIRHFRPFMPSVKMISDTAVTGKNTIIMQNVFLGNHVVIGDNCIIHPNVSIYDYTVIGNNVEIHSGTVIGSDAFYLNGKKNRQVWYKKMPSCGNVIIEDDVEIGANCTIDRGVSSETRIGTGSKFDNLVHIGHEVVIGKNCILAAQVGIAGGTTLGDGVTLWGQVGVNKTITIGDNAVVMGQAGITSSIEGNKTYWGTPIQEFFSKRKELVLIKRLPEIWEKVKGLK</sequence>
<evidence type="ECO:0000256" key="1">
    <source>
        <dbReference type="ARBA" id="ARBA00022516"/>
    </source>
</evidence>
<comment type="caution">
    <text evidence="8">The sequence shown here is derived from an EMBL/GenBank/DDBJ whole genome shotgun (WGS) entry which is preliminary data.</text>
</comment>
<dbReference type="EMBL" id="VYQF01000002">
    <property type="protein sequence ID" value="KAA9039565.1"/>
    <property type="molecule type" value="Genomic_DNA"/>
</dbReference>
<dbReference type="PANTHER" id="PTHR43378:SF2">
    <property type="entry name" value="UDP-3-O-ACYLGLUCOSAMINE N-ACYLTRANSFERASE 1, MITOCHONDRIAL-RELATED"/>
    <property type="match status" value="1"/>
</dbReference>
<dbReference type="CDD" id="cd03352">
    <property type="entry name" value="LbH_LpxD"/>
    <property type="match status" value="1"/>
</dbReference>
<gene>
    <name evidence="8" type="ORF">FW778_12180</name>
</gene>